<evidence type="ECO:0000313" key="2">
    <source>
        <dbReference type="EMBL" id="GAP15565.1"/>
    </source>
</evidence>
<dbReference type="EMBL" id="DF967972">
    <property type="protein sequence ID" value="GAP15565.1"/>
    <property type="molecule type" value="Genomic_DNA"/>
</dbReference>
<dbReference type="STRING" id="360412.LARV_03356"/>
<keyword evidence="3" id="KW-1185">Reference proteome</keyword>
<evidence type="ECO:0000313" key="3">
    <source>
        <dbReference type="Proteomes" id="UP000055060"/>
    </source>
</evidence>
<protein>
    <submittedName>
        <fullName evidence="2">Uncharacterized protein</fullName>
    </submittedName>
</protein>
<feature type="transmembrane region" description="Helical" evidence="1">
    <location>
        <begin position="94"/>
        <end position="113"/>
    </location>
</feature>
<feature type="transmembrane region" description="Helical" evidence="1">
    <location>
        <begin position="185"/>
        <end position="206"/>
    </location>
</feature>
<organism evidence="2">
    <name type="scientific">Longilinea arvoryzae</name>
    <dbReference type="NCBI Taxonomy" id="360412"/>
    <lineage>
        <taxon>Bacteria</taxon>
        <taxon>Bacillati</taxon>
        <taxon>Chloroflexota</taxon>
        <taxon>Anaerolineae</taxon>
        <taxon>Anaerolineales</taxon>
        <taxon>Anaerolineaceae</taxon>
        <taxon>Longilinea</taxon>
    </lineage>
</organism>
<reference evidence="2" key="1">
    <citation type="submission" date="2015-07" db="EMBL/GenBank/DDBJ databases">
        <title>Draft Genome Sequences of Anaerolinea thermolimosa IMO-1, Bellilinea caldifistulae GOMI-1, Leptolinea tardivitalis YMTK-2, Levilinea saccharolytica KIBI-1,Longilinea arvoryzae KOME-1, Previously Described as Members of the Anaerolineaceae (Chloroflexi).</title>
        <authorList>
            <person name="Sekiguchi Y."/>
            <person name="Ohashi A."/>
            <person name="Matsuura N."/>
            <person name="Tourlousse M.D."/>
        </authorList>
    </citation>
    <scope>NUCLEOTIDE SEQUENCE [LARGE SCALE GENOMIC DNA]</scope>
    <source>
        <strain evidence="2">KOME-1</strain>
    </source>
</reference>
<keyword evidence="1" id="KW-0812">Transmembrane</keyword>
<evidence type="ECO:0000256" key="1">
    <source>
        <dbReference type="SAM" id="Phobius"/>
    </source>
</evidence>
<keyword evidence="1" id="KW-0472">Membrane</keyword>
<feature type="transmembrane region" description="Helical" evidence="1">
    <location>
        <begin position="119"/>
        <end position="140"/>
    </location>
</feature>
<dbReference type="AlphaFoldDB" id="A0A0S7BIH7"/>
<dbReference type="Proteomes" id="UP000055060">
    <property type="component" value="Unassembled WGS sequence"/>
</dbReference>
<dbReference type="RefSeq" id="WP_075074736.1">
    <property type="nucleotide sequence ID" value="NZ_DF967972.1"/>
</dbReference>
<sequence>MKQKRWLAFLWFAADLAILAASALFKWQRWVELPQGSYLPTLMREHWAGTPVLVTNLAGMLSFFLTSLVIYFLLPRTLRSIGGAPARRGGVIRAALLGLFTGLLVFFIVLSSAVGSGTFPFAMVVLALVLLASVVGMVALELRIGAWLAALAGWPESSPAIHLLMAVLVLYPFTILPAIGGLFMVIYVLFGLGTVVLARVNVLYPWNHELPHSNEKQLEKELTE</sequence>
<proteinExistence type="predicted"/>
<feature type="transmembrane region" description="Helical" evidence="1">
    <location>
        <begin position="47"/>
        <end position="74"/>
    </location>
</feature>
<name>A0A0S7BIH7_9CHLR</name>
<keyword evidence="1" id="KW-1133">Transmembrane helix</keyword>
<accession>A0A0S7BIH7</accession>
<gene>
    <name evidence="2" type="ORF">LARV_03356</name>
</gene>